<comment type="subcellular location">
    <subcellularLocation>
        <location evidence="1">Cell membrane</location>
        <topology evidence="1">Peripheral membrane protein</topology>
    </subcellularLocation>
</comment>
<evidence type="ECO:0000256" key="3">
    <source>
        <dbReference type="ARBA" id="ARBA00022741"/>
    </source>
</evidence>
<evidence type="ECO:0000313" key="8">
    <source>
        <dbReference type="Proteomes" id="UP000437736"/>
    </source>
</evidence>
<keyword evidence="2" id="KW-0813">Transport</keyword>
<reference evidence="7 8" key="1">
    <citation type="submission" date="2019-11" db="EMBL/GenBank/DDBJ databases">
        <title>Acidiferrimicrobium australis gen. nov., sp. nov., an acidophilic and obligately heterotrophic, member of the Actinobacteria that catalyses dissimilatory oxido- reduction of iron isolated from metal-rich acidic water in Chile.</title>
        <authorList>
            <person name="Gonzalez D."/>
            <person name="Huber K."/>
            <person name="Hedrich S."/>
            <person name="Rojas-Villalobos C."/>
            <person name="Quatrini R."/>
            <person name="Dinamarca M.A."/>
            <person name="Schwarz A."/>
            <person name="Canales C."/>
            <person name="Nancucheo I."/>
        </authorList>
    </citation>
    <scope>NUCLEOTIDE SEQUENCE [LARGE SCALE GENOMIC DNA]</scope>
    <source>
        <strain evidence="7 8">USS-CCA1</strain>
    </source>
</reference>
<accession>A0ABW9R050</accession>
<dbReference type="GO" id="GO:0005524">
    <property type="term" value="F:ATP binding"/>
    <property type="evidence" value="ECO:0007669"/>
    <property type="project" value="UniProtKB-KW"/>
</dbReference>
<dbReference type="EMBL" id="WJHE01001510">
    <property type="protein sequence ID" value="MST35196.1"/>
    <property type="molecule type" value="Genomic_DNA"/>
</dbReference>
<keyword evidence="8" id="KW-1185">Reference proteome</keyword>
<dbReference type="PANTHER" id="PTHR42711:SF17">
    <property type="entry name" value="ABC TRANSPORTER ATP-BINDING PROTEIN"/>
    <property type="match status" value="1"/>
</dbReference>
<comment type="caution">
    <text evidence="7">The sequence shown here is derived from an EMBL/GenBank/DDBJ whole genome shotgun (WGS) entry which is preliminary data.</text>
</comment>
<dbReference type="InterPro" id="IPR003439">
    <property type="entry name" value="ABC_transporter-like_ATP-bd"/>
</dbReference>
<gene>
    <name evidence="7" type="ORF">GHK86_20990</name>
</gene>
<evidence type="ECO:0000256" key="4">
    <source>
        <dbReference type="ARBA" id="ARBA00022840"/>
    </source>
</evidence>
<dbReference type="InterPro" id="IPR027417">
    <property type="entry name" value="P-loop_NTPase"/>
</dbReference>
<evidence type="ECO:0000256" key="1">
    <source>
        <dbReference type="ARBA" id="ARBA00004202"/>
    </source>
</evidence>
<dbReference type="InterPro" id="IPR050763">
    <property type="entry name" value="ABC_transporter_ATP-binding"/>
</dbReference>
<evidence type="ECO:0000256" key="2">
    <source>
        <dbReference type="ARBA" id="ARBA00022448"/>
    </source>
</evidence>
<keyword evidence="3" id="KW-0547">Nucleotide-binding</keyword>
<proteinExistence type="predicted"/>
<sequence>MGEAAVALQGVEKWFGHVHAVAGIDLEIAPGEVVAFLGPNGAGKTTTIDLILGLQAPSAGSARVFGLDPRQAVRRGLVAAVMQNGGLLRDLTVAEIVEYTAHLFSTTRPVDEVMRRAGITDIAGRMV</sequence>
<organism evidence="7 8">
    <name type="scientific">Acidiferrimicrobium australe</name>
    <dbReference type="NCBI Taxonomy" id="2664430"/>
    <lineage>
        <taxon>Bacteria</taxon>
        <taxon>Bacillati</taxon>
        <taxon>Actinomycetota</taxon>
        <taxon>Acidimicrobiia</taxon>
        <taxon>Acidimicrobiales</taxon>
        <taxon>Acidimicrobiaceae</taxon>
        <taxon>Acidiferrimicrobium</taxon>
    </lineage>
</organism>
<keyword evidence="4 7" id="KW-0067">ATP-binding</keyword>
<name>A0ABW9R050_9ACTN</name>
<dbReference type="Pfam" id="PF00005">
    <property type="entry name" value="ABC_tran"/>
    <property type="match status" value="1"/>
</dbReference>
<dbReference type="SUPFAM" id="SSF52540">
    <property type="entry name" value="P-loop containing nucleoside triphosphate hydrolases"/>
    <property type="match status" value="1"/>
</dbReference>
<protein>
    <submittedName>
        <fullName evidence="7">ATP-binding cassette domain-containing protein</fullName>
    </submittedName>
</protein>
<feature type="domain" description="ABC transporter" evidence="6">
    <location>
        <begin position="23"/>
        <end position="126"/>
    </location>
</feature>
<evidence type="ECO:0000256" key="5">
    <source>
        <dbReference type="ARBA" id="ARBA00023251"/>
    </source>
</evidence>
<dbReference type="Proteomes" id="UP000437736">
    <property type="component" value="Unassembled WGS sequence"/>
</dbReference>
<dbReference type="Gene3D" id="3.40.50.300">
    <property type="entry name" value="P-loop containing nucleotide triphosphate hydrolases"/>
    <property type="match status" value="1"/>
</dbReference>
<dbReference type="PANTHER" id="PTHR42711">
    <property type="entry name" value="ABC TRANSPORTER ATP-BINDING PROTEIN"/>
    <property type="match status" value="1"/>
</dbReference>
<keyword evidence="5" id="KW-0046">Antibiotic resistance</keyword>
<evidence type="ECO:0000259" key="6">
    <source>
        <dbReference type="Pfam" id="PF00005"/>
    </source>
</evidence>
<evidence type="ECO:0000313" key="7">
    <source>
        <dbReference type="EMBL" id="MST35196.1"/>
    </source>
</evidence>
<feature type="non-terminal residue" evidence="7">
    <location>
        <position position="127"/>
    </location>
</feature>